<evidence type="ECO:0000313" key="2">
    <source>
        <dbReference type="Proteomes" id="UP000291020"/>
    </source>
</evidence>
<dbReference type="Ensembl" id="ENSGAGT00000027678.1">
    <property type="protein sequence ID" value="ENSGAGP00000024314.1"/>
    <property type="gene ID" value="ENSGAGG00000017769.1"/>
</dbReference>
<reference evidence="1" key="2">
    <citation type="submission" date="2025-08" db="UniProtKB">
        <authorList>
            <consortium name="Ensembl"/>
        </authorList>
    </citation>
    <scope>IDENTIFICATION</scope>
</reference>
<sequence>MVDRCPTSSSLRFRFLAAASLLNSTSDLSVLLQSVIVDSSSVPSGVPPFGC</sequence>
<evidence type="ECO:0000313" key="1">
    <source>
        <dbReference type="Ensembl" id="ENSGAGP00000024314.1"/>
    </source>
</evidence>
<name>A0A452I9F4_9SAUR</name>
<dbReference type="Proteomes" id="UP000291020">
    <property type="component" value="Unassembled WGS sequence"/>
</dbReference>
<accession>A0A452I9F4</accession>
<reference evidence="1" key="3">
    <citation type="submission" date="2025-09" db="UniProtKB">
        <authorList>
            <consortium name="Ensembl"/>
        </authorList>
    </citation>
    <scope>IDENTIFICATION</scope>
</reference>
<organism evidence="1 2">
    <name type="scientific">Gopherus agassizii</name>
    <name type="common">Agassiz's desert tortoise</name>
    <dbReference type="NCBI Taxonomy" id="38772"/>
    <lineage>
        <taxon>Eukaryota</taxon>
        <taxon>Metazoa</taxon>
        <taxon>Chordata</taxon>
        <taxon>Craniata</taxon>
        <taxon>Vertebrata</taxon>
        <taxon>Euteleostomi</taxon>
        <taxon>Archelosauria</taxon>
        <taxon>Testudinata</taxon>
        <taxon>Testudines</taxon>
        <taxon>Cryptodira</taxon>
        <taxon>Durocryptodira</taxon>
        <taxon>Testudinoidea</taxon>
        <taxon>Testudinidae</taxon>
        <taxon>Gopherus</taxon>
    </lineage>
</organism>
<protein>
    <submittedName>
        <fullName evidence="1">Uncharacterized protein</fullName>
    </submittedName>
</protein>
<proteinExistence type="predicted"/>
<reference evidence="2" key="1">
    <citation type="journal article" date="2017" name="PLoS ONE">
        <title>The Agassiz's desert tortoise genome provides a resource for the conservation of a threatened species.</title>
        <authorList>
            <person name="Tollis M."/>
            <person name="DeNardo D.F."/>
            <person name="Cornelius J.A."/>
            <person name="Dolby G.A."/>
            <person name="Edwards T."/>
            <person name="Henen B.T."/>
            <person name="Karl A.E."/>
            <person name="Murphy R.W."/>
            <person name="Kusumi K."/>
        </authorList>
    </citation>
    <scope>NUCLEOTIDE SEQUENCE [LARGE SCALE GENOMIC DNA]</scope>
</reference>
<keyword evidence="2" id="KW-1185">Reference proteome</keyword>
<dbReference type="AlphaFoldDB" id="A0A452I9F4"/>